<dbReference type="Gene3D" id="3.30.420.340">
    <property type="entry name" value="UvrC, RNAse H endonuclease domain"/>
    <property type="match status" value="1"/>
</dbReference>
<evidence type="ECO:0000256" key="9">
    <source>
        <dbReference type="ARBA" id="ARBA00042138"/>
    </source>
</evidence>
<dbReference type="KEGG" id="mhs:MOS_141"/>
<keyword evidence="1" id="KW-0963">Cytoplasm</keyword>
<dbReference type="PROSITE" id="PS50164">
    <property type="entry name" value="GIY_YIG"/>
    <property type="match status" value="1"/>
</dbReference>
<dbReference type="PANTHER" id="PTHR30562:SF10">
    <property type="entry name" value="EXCINUCLEASE CHO"/>
    <property type="match status" value="1"/>
</dbReference>
<dbReference type="GeneID" id="93248275"/>
<reference evidence="13 14" key="1">
    <citation type="journal article" date="2013" name="Genome Announc.">
        <title>Complete Genome Sequence of Mycoplasma hyorhinis Strain SK76.</title>
        <authorList>
            <person name="Goodison S."/>
            <person name="Urquidi V."/>
            <person name="Kumar D."/>
            <person name="Reyes L."/>
            <person name="Rosser C.J."/>
        </authorList>
    </citation>
    <scope>NUCLEOTIDE SEQUENCE [LARGE SCALE GENOMIC DNA]</scope>
    <source>
        <strain evidence="13 14">SK76</strain>
    </source>
</reference>
<dbReference type="GO" id="GO:0009432">
    <property type="term" value="P:SOS response"/>
    <property type="evidence" value="ECO:0007669"/>
    <property type="project" value="UniProtKB-KW"/>
</dbReference>
<feature type="domain" description="GIY-YIG" evidence="11">
    <location>
        <begin position="15"/>
        <end position="93"/>
    </location>
</feature>
<evidence type="ECO:0000259" key="12">
    <source>
        <dbReference type="PROSITE" id="PS50165"/>
    </source>
</evidence>
<dbReference type="SMART" id="SM00465">
    <property type="entry name" value="GIYc"/>
    <property type="match status" value="1"/>
</dbReference>
<dbReference type="GO" id="GO:0009380">
    <property type="term" value="C:excinuclease repair complex"/>
    <property type="evidence" value="ECO:0007669"/>
    <property type="project" value="TreeGrafter"/>
</dbReference>
<sequence>MEKFKKLIEKKDFPKTFGVYKFLDEYKNVLYVGKAENIYNRMKQYAAGHINSYKTHSLINQTDDIEFFITNSKANALILEDKWIKLYKPNFNILLKDDHTYPYIEINKNLDIKLAYKIANKRNFYFGPFVKKSDAWNLTRFLESKVKYENGLPINSLSPEEKNQKLEICKKILKLKNASFLKQILEEEALFVQQENYVRANELKQIRQALSDLQQQKESITLANNKDVDFIFVAQYQEFVFISLLFYRNGSLFSYKNLNLSLIFNLEETFIMFLKNYYKNNLIPDQIVLDNLWETLDFKSELSSLNITFSNNKKLDLIMQMAKDNNQFFVQERLKILQKEQQKENIVLEKLSQDLKVAKADKIMIIDNSHSNLQNIVTGVIFFINGVHQSKFNRFFNVSKNLKSDIDFMYESIKKYFSIKSFLKPDLIFVDGAQQQIKKAQQALKESNIYVPLFGIVKNKNHKTHYVLDQNLQKVENISQESFNFLSNMQIQVDEFAKIKHRNKNIKILTSSFLDQLNIDKKTQDKLLTYFKTYKKIKEATEEELKLFLNAQQIKKLKNYY</sequence>
<dbReference type="InterPro" id="IPR047296">
    <property type="entry name" value="GIY-YIG_UvrC_Cho"/>
</dbReference>
<dbReference type="InterPro" id="IPR010994">
    <property type="entry name" value="RuvA_2-like"/>
</dbReference>
<dbReference type="Pfam" id="PF22920">
    <property type="entry name" value="UvrC_RNaseH"/>
    <property type="match status" value="1"/>
</dbReference>
<evidence type="ECO:0000256" key="6">
    <source>
        <dbReference type="ARBA" id="ARBA00023204"/>
    </source>
</evidence>
<evidence type="ECO:0000256" key="10">
    <source>
        <dbReference type="ARBA" id="ARBA00042732"/>
    </source>
</evidence>
<dbReference type="Pfam" id="PF01541">
    <property type="entry name" value="GIY-YIG"/>
    <property type="match status" value="1"/>
</dbReference>
<dbReference type="InterPro" id="IPR038476">
    <property type="entry name" value="UvrC_RNase_H_dom_sf"/>
</dbReference>
<keyword evidence="4" id="KW-0378">Hydrolase</keyword>
<evidence type="ECO:0000256" key="7">
    <source>
        <dbReference type="ARBA" id="ARBA00023236"/>
    </source>
</evidence>
<dbReference type="AlphaFoldDB" id="A0AAI8AMA3"/>
<name>A0AAI8AMA3_MESHY</name>
<keyword evidence="5" id="KW-0267">Excision nuclease</keyword>
<keyword evidence="3" id="KW-0228">DNA excision</keyword>
<dbReference type="Proteomes" id="UP000009399">
    <property type="component" value="Chromosome"/>
</dbReference>
<evidence type="ECO:0000256" key="1">
    <source>
        <dbReference type="ARBA" id="ARBA00022490"/>
    </source>
</evidence>
<evidence type="ECO:0000256" key="4">
    <source>
        <dbReference type="ARBA" id="ARBA00022801"/>
    </source>
</evidence>
<dbReference type="PROSITE" id="PS50165">
    <property type="entry name" value="UVRC"/>
    <property type="match status" value="1"/>
</dbReference>
<dbReference type="EMBL" id="CP003914">
    <property type="protein sequence ID" value="AFX74072.1"/>
    <property type="molecule type" value="Genomic_DNA"/>
</dbReference>
<evidence type="ECO:0000313" key="14">
    <source>
        <dbReference type="Proteomes" id="UP000009399"/>
    </source>
</evidence>
<dbReference type="PANTHER" id="PTHR30562">
    <property type="entry name" value="UVRC/OXIDOREDUCTASE"/>
    <property type="match status" value="1"/>
</dbReference>
<evidence type="ECO:0000256" key="5">
    <source>
        <dbReference type="ARBA" id="ARBA00022881"/>
    </source>
</evidence>
<accession>A0AAI8AMA3</accession>
<proteinExistence type="predicted"/>
<evidence type="ECO:0000259" key="11">
    <source>
        <dbReference type="PROSITE" id="PS50164"/>
    </source>
</evidence>
<dbReference type="CDD" id="cd10434">
    <property type="entry name" value="GIY-YIG_UvrC_Cho"/>
    <property type="match status" value="1"/>
</dbReference>
<dbReference type="FunFam" id="3.40.1440.10:FF:000001">
    <property type="entry name" value="UvrABC system protein C"/>
    <property type="match status" value="1"/>
</dbReference>
<evidence type="ECO:0000256" key="2">
    <source>
        <dbReference type="ARBA" id="ARBA00022763"/>
    </source>
</evidence>
<keyword evidence="2" id="KW-0227">DNA damage</keyword>
<evidence type="ECO:0000313" key="13">
    <source>
        <dbReference type="EMBL" id="AFX74072.1"/>
    </source>
</evidence>
<dbReference type="InterPro" id="IPR035901">
    <property type="entry name" value="GIY-YIG_endonuc_sf"/>
</dbReference>
<dbReference type="Gene3D" id="3.40.1440.10">
    <property type="entry name" value="GIY-YIG endonuclease"/>
    <property type="match status" value="1"/>
</dbReference>
<dbReference type="SUPFAM" id="SSF82771">
    <property type="entry name" value="GIY-YIG endonuclease"/>
    <property type="match status" value="1"/>
</dbReference>
<evidence type="ECO:0000256" key="8">
    <source>
        <dbReference type="ARBA" id="ARBA00040756"/>
    </source>
</evidence>
<dbReference type="SUPFAM" id="SSF47781">
    <property type="entry name" value="RuvA domain 2-like"/>
    <property type="match status" value="1"/>
</dbReference>
<dbReference type="GO" id="GO:0009381">
    <property type="term" value="F:excinuclease ABC activity"/>
    <property type="evidence" value="ECO:0007669"/>
    <property type="project" value="InterPro"/>
</dbReference>
<keyword evidence="6" id="KW-0234">DNA repair</keyword>
<dbReference type="RefSeq" id="WP_014335396.1">
    <property type="nucleotide sequence ID" value="NC_019552.1"/>
</dbReference>
<dbReference type="GO" id="GO:0006289">
    <property type="term" value="P:nucleotide-excision repair"/>
    <property type="evidence" value="ECO:0007669"/>
    <property type="project" value="InterPro"/>
</dbReference>
<organism evidence="13 14">
    <name type="scientific">Mesomycoplasma hyorhinis SK76</name>
    <dbReference type="NCBI Taxonomy" id="1118964"/>
    <lineage>
        <taxon>Bacteria</taxon>
        <taxon>Bacillati</taxon>
        <taxon>Mycoplasmatota</taxon>
        <taxon>Mycoplasmoidales</taxon>
        <taxon>Metamycoplasmataceae</taxon>
        <taxon>Mesomycoplasma</taxon>
    </lineage>
</organism>
<evidence type="ECO:0000256" key="3">
    <source>
        <dbReference type="ARBA" id="ARBA00022769"/>
    </source>
</evidence>
<protein>
    <recommendedName>
        <fullName evidence="8">Excinuclease cho</fullName>
    </recommendedName>
    <alternativeName>
        <fullName evidence="10">Endonuclease cho</fullName>
    </alternativeName>
    <alternativeName>
        <fullName evidence="9">UvrC homolog protein</fullName>
    </alternativeName>
</protein>
<dbReference type="InterPro" id="IPR050066">
    <property type="entry name" value="UvrABC_protein_C"/>
</dbReference>
<dbReference type="InterPro" id="IPR000305">
    <property type="entry name" value="GIY-YIG_endonuc"/>
</dbReference>
<feature type="domain" description="UvrC family homology region profile" evidence="12">
    <location>
        <begin position="242"/>
        <end position="444"/>
    </location>
</feature>
<dbReference type="InterPro" id="IPR001162">
    <property type="entry name" value="UvrC_RNase_H_dom"/>
</dbReference>
<gene>
    <name evidence="13" type="ORF">MOS_141</name>
</gene>
<dbReference type="Pfam" id="PF08459">
    <property type="entry name" value="UvrC_RNaseH_dom"/>
    <property type="match status" value="1"/>
</dbReference>
<keyword evidence="7" id="KW-0742">SOS response</keyword>